<gene>
    <name evidence="1" type="ORF">AADEFJLK_04436</name>
</gene>
<name>A0A2S5CG89_9GAMM</name>
<dbReference type="AlphaFoldDB" id="A0A2S5CG89"/>
<evidence type="ECO:0000313" key="1">
    <source>
        <dbReference type="EMBL" id="POZ49821.1"/>
    </source>
</evidence>
<proteinExistence type="predicted"/>
<organism evidence="1 2">
    <name type="scientific">Methylovulum psychrotolerans</name>
    <dbReference type="NCBI Taxonomy" id="1704499"/>
    <lineage>
        <taxon>Bacteria</taxon>
        <taxon>Pseudomonadati</taxon>
        <taxon>Pseudomonadota</taxon>
        <taxon>Gammaproteobacteria</taxon>
        <taxon>Methylococcales</taxon>
        <taxon>Methylococcaceae</taxon>
        <taxon>Methylovulum</taxon>
    </lineage>
</organism>
<reference evidence="1 2" key="1">
    <citation type="submission" date="2017-11" db="EMBL/GenBank/DDBJ databases">
        <title>Draft Genome Sequence of Methylobacter psychrotolerans Sph1T, an Obligate Methanotroph from Low-Temperature Environments.</title>
        <authorList>
            <person name="Oshkin I.Y."/>
            <person name="Miroshnikov K."/>
            <person name="Belova S.E."/>
            <person name="Korzhenkov A."/>
            <person name="Toshchakov S.V."/>
            <person name="Dedysh S.N."/>
        </authorList>
    </citation>
    <scope>NUCLEOTIDE SEQUENCE [LARGE SCALE GENOMIC DNA]</scope>
    <source>
        <strain evidence="1 2">Sph1</strain>
    </source>
</reference>
<evidence type="ECO:0000313" key="2">
    <source>
        <dbReference type="Proteomes" id="UP000237423"/>
    </source>
</evidence>
<comment type="caution">
    <text evidence="1">The sequence shown here is derived from an EMBL/GenBank/DDBJ whole genome shotgun (WGS) entry which is preliminary data.</text>
</comment>
<dbReference type="EMBL" id="PGFZ01000023">
    <property type="protein sequence ID" value="POZ49821.1"/>
    <property type="molecule type" value="Genomic_DNA"/>
</dbReference>
<accession>A0A2S5CG89</accession>
<dbReference type="Proteomes" id="UP000237423">
    <property type="component" value="Unassembled WGS sequence"/>
</dbReference>
<sequence length="63" mass="7458">MKVRRFILQEYDNRPVPGWRGVDGTVRNTNEEAEALLKEFKEGRGYSPYGTNEFRIEEFMENS</sequence>
<protein>
    <submittedName>
        <fullName evidence="1">Uncharacterized protein</fullName>
    </submittedName>
</protein>